<name>A0A8S0WCM6_CYCAE</name>
<organism evidence="1 2">
    <name type="scientific">Cyclocybe aegerita</name>
    <name type="common">Black poplar mushroom</name>
    <name type="synonym">Agrocybe aegerita</name>
    <dbReference type="NCBI Taxonomy" id="1973307"/>
    <lineage>
        <taxon>Eukaryota</taxon>
        <taxon>Fungi</taxon>
        <taxon>Dikarya</taxon>
        <taxon>Basidiomycota</taxon>
        <taxon>Agaricomycotina</taxon>
        <taxon>Agaricomycetes</taxon>
        <taxon>Agaricomycetidae</taxon>
        <taxon>Agaricales</taxon>
        <taxon>Agaricineae</taxon>
        <taxon>Bolbitiaceae</taxon>
        <taxon>Cyclocybe</taxon>
    </lineage>
</organism>
<keyword evidence="2" id="KW-1185">Reference proteome</keyword>
<protein>
    <submittedName>
        <fullName evidence="1">Uncharacterized protein</fullName>
    </submittedName>
</protein>
<evidence type="ECO:0000313" key="2">
    <source>
        <dbReference type="Proteomes" id="UP000467700"/>
    </source>
</evidence>
<dbReference type="EMBL" id="CACVBS010000099">
    <property type="protein sequence ID" value="CAA7270858.1"/>
    <property type="molecule type" value="Genomic_DNA"/>
</dbReference>
<dbReference type="Proteomes" id="UP000467700">
    <property type="component" value="Unassembled WGS sequence"/>
</dbReference>
<comment type="caution">
    <text evidence="1">The sequence shown here is derived from an EMBL/GenBank/DDBJ whole genome shotgun (WGS) entry which is preliminary data.</text>
</comment>
<reference evidence="1 2" key="1">
    <citation type="submission" date="2020-01" db="EMBL/GenBank/DDBJ databases">
        <authorList>
            <person name="Gupta K D."/>
        </authorList>
    </citation>
    <scope>NUCLEOTIDE SEQUENCE [LARGE SCALE GENOMIC DNA]</scope>
</reference>
<gene>
    <name evidence="1" type="ORF">AAE3_LOCUS13111</name>
</gene>
<dbReference type="OrthoDB" id="3365698at2759"/>
<dbReference type="AlphaFoldDB" id="A0A8S0WCM6"/>
<sequence>MSKINVLARLRTLLGMANTPEKLDLSGSSCGFADGDPCAACNEITALDNKIEVAASTLQNLIVEATPKLWTELSIDFHRSDGEPYINFIDGWLSRSGGLGLRLAVYESVSRAWITVAKAELQSKIQATSACLVELVNAHAPRWKNLDIRVSKDFLRQFQCPPSQELVLESLRMRTLVHDSNDEDLVFCIQTDTDYTLRPKDSKRTLAVSQRLTASPFSPLL</sequence>
<proteinExistence type="predicted"/>
<accession>A0A8S0WCM6</accession>
<evidence type="ECO:0000313" key="1">
    <source>
        <dbReference type="EMBL" id="CAA7270858.1"/>
    </source>
</evidence>